<dbReference type="Pfam" id="PF19845">
    <property type="entry name" value="DUF6320"/>
    <property type="match status" value="1"/>
</dbReference>
<feature type="transmembrane region" description="Helical" evidence="1">
    <location>
        <begin position="186"/>
        <end position="207"/>
    </location>
</feature>
<feature type="transmembrane region" description="Helical" evidence="1">
    <location>
        <begin position="132"/>
        <end position="152"/>
    </location>
</feature>
<dbReference type="RefSeq" id="WP_227755079.1">
    <property type="nucleotide sequence ID" value="NZ_JAJAGH010000003.1"/>
</dbReference>
<protein>
    <submittedName>
        <fullName evidence="2">DUF6320 domain-containing protein</fullName>
    </submittedName>
</protein>
<name>A0A9J6QJP1_9FIRM</name>
<keyword evidence="1" id="KW-0812">Transmembrane</keyword>
<evidence type="ECO:0000313" key="2">
    <source>
        <dbReference type="EMBL" id="MCU7377704.1"/>
    </source>
</evidence>
<dbReference type="AlphaFoldDB" id="A0A9J6QJP1"/>
<comment type="caution">
    <text evidence="2">The sequence shown here is derived from an EMBL/GenBank/DDBJ whole genome shotgun (WGS) entry which is preliminary data.</text>
</comment>
<keyword evidence="3" id="KW-1185">Reference proteome</keyword>
<keyword evidence="1" id="KW-1133">Transmembrane helix</keyword>
<proteinExistence type="predicted"/>
<dbReference type="InterPro" id="IPR046283">
    <property type="entry name" value="DUF6320"/>
</dbReference>
<dbReference type="EMBL" id="JAOSHN010000002">
    <property type="protein sequence ID" value="MCU7377704.1"/>
    <property type="molecule type" value="Genomic_DNA"/>
</dbReference>
<evidence type="ECO:0000313" key="3">
    <source>
        <dbReference type="Proteomes" id="UP001065549"/>
    </source>
</evidence>
<gene>
    <name evidence="2" type="ORF">OBO34_04955</name>
</gene>
<evidence type="ECO:0000256" key="1">
    <source>
        <dbReference type="SAM" id="Phobius"/>
    </source>
</evidence>
<feature type="transmembrane region" description="Helical" evidence="1">
    <location>
        <begin position="48"/>
        <end position="70"/>
    </location>
</feature>
<feature type="transmembrane region" description="Helical" evidence="1">
    <location>
        <begin position="159"/>
        <end position="180"/>
    </location>
</feature>
<accession>A0A9J6QJP1</accession>
<keyword evidence="1" id="KW-0472">Membrane</keyword>
<reference evidence="2" key="1">
    <citation type="submission" date="2022-09" db="EMBL/GenBank/DDBJ databases">
        <title>Culturomic study of gut microbiota in children with autism spectrum disorder.</title>
        <authorList>
            <person name="Efimov B.A."/>
            <person name="Chaplin A.V."/>
            <person name="Sokolova S.R."/>
            <person name="Pikina A.P."/>
            <person name="Korzhanova M."/>
            <person name="Belova V."/>
            <person name="Korostin D."/>
        </authorList>
    </citation>
    <scope>NUCLEOTIDE SEQUENCE</scope>
    <source>
        <strain evidence="2">ASD5510</strain>
    </source>
</reference>
<sequence>MKYCDKCKVTVRGDVKCCPLCQRTLSGQAEESMLYPKVRTMYRQYREFFKVLIFSTVVAAVAACAVNLILPWTGHWALFVVIGIAGLWVSMYFAVHQRNSLPKNITYQAIFISVFSVIWDLVTHWHGWSVTFAIPCTFAVAIISMTVLAKLMKIPAGEYLICLFIDIIFGFIPIIFYVVGMLQVKIPSIICISCSIISLAGIIIFQGKEIRLELVRRFHL</sequence>
<organism evidence="2 3">
    <name type="scientific">Hominibacterium faecale</name>
    <dbReference type="NCBI Taxonomy" id="2839743"/>
    <lineage>
        <taxon>Bacteria</taxon>
        <taxon>Bacillati</taxon>
        <taxon>Bacillota</taxon>
        <taxon>Clostridia</taxon>
        <taxon>Peptostreptococcales</taxon>
        <taxon>Anaerovoracaceae</taxon>
        <taxon>Hominibacterium</taxon>
    </lineage>
</organism>
<feature type="transmembrane region" description="Helical" evidence="1">
    <location>
        <begin position="107"/>
        <end position="126"/>
    </location>
</feature>
<dbReference type="Proteomes" id="UP001065549">
    <property type="component" value="Unassembled WGS sequence"/>
</dbReference>
<feature type="transmembrane region" description="Helical" evidence="1">
    <location>
        <begin position="76"/>
        <end position="95"/>
    </location>
</feature>